<evidence type="ECO:0000259" key="2">
    <source>
        <dbReference type="Pfam" id="PF15749"/>
    </source>
</evidence>
<dbReference type="Proteomes" id="UP000008792">
    <property type="component" value="Unassembled WGS sequence"/>
</dbReference>
<dbReference type="FunCoup" id="A0A0Q9WVJ6">
    <property type="interactions" value="15"/>
</dbReference>
<evidence type="ECO:0000256" key="1">
    <source>
        <dbReference type="SAM" id="MobiDB-lite"/>
    </source>
</evidence>
<protein>
    <recommendedName>
        <fullName evidence="2">MRN complex-interacting protein N-terminal domain-containing protein</fullName>
    </recommendedName>
</protein>
<dbReference type="InterPro" id="IPR032739">
    <property type="entry name" value="MRNIP"/>
</dbReference>
<evidence type="ECO:0000313" key="3">
    <source>
        <dbReference type="EMBL" id="KRF84958.1"/>
    </source>
</evidence>
<sequence length="162" mass="18613">MSQQIRVLQCVECSLYQVDIVKKTNKWECKVCRFKQMVHKEFFRGSGAECRAKVQQLNLEHGQRQQAQEERKILEALQNVKCDSSSAAQLPPSPRIKGPSKWADYVDEPIAVNRFGPKTHSQDQDEQGNISIHRKQSGSRKRNAQNEFVANIKGASKWQNFL</sequence>
<feature type="region of interest" description="Disordered" evidence="1">
    <location>
        <begin position="114"/>
        <end position="147"/>
    </location>
</feature>
<dbReference type="PANTHER" id="PTHR15863:SF2">
    <property type="entry name" value="MRN COMPLEX-INTERACTING PROTEIN"/>
    <property type="match status" value="1"/>
</dbReference>
<dbReference type="OrthoDB" id="5960226at2759"/>
<reference evidence="3 4" key="1">
    <citation type="journal article" date="2007" name="Nature">
        <title>Evolution of genes and genomes on the Drosophila phylogeny.</title>
        <authorList>
            <consortium name="Drosophila 12 Genomes Consortium"/>
            <person name="Clark A.G."/>
            <person name="Eisen M.B."/>
            <person name="Smith D.R."/>
            <person name="Bergman C.M."/>
            <person name="Oliver B."/>
            <person name="Markow T.A."/>
            <person name="Kaufman T.C."/>
            <person name="Kellis M."/>
            <person name="Gelbart W."/>
            <person name="Iyer V.N."/>
            <person name="Pollard D.A."/>
            <person name="Sackton T.B."/>
            <person name="Larracuente A.M."/>
            <person name="Singh N.D."/>
            <person name="Abad J.P."/>
            <person name="Abt D.N."/>
            <person name="Adryan B."/>
            <person name="Aguade M."/>
            <person name="Akashi H."/>
            <person name="Anderson W.W."/>
            <person name="Aquadro C.F."/>
            <person name="Ardell D.H."/>
            <person name="Arguello R."/>
            <person name="Artieri C.G."/>
            <person name="Barbash D.A."/>
            <person name="Barker D."/>
            <person name="Barsanti P."/>
            <person name="Batterham P."/>
            <person name="Batzoglou S."/>
            <person name="Begun D."/>
            <person name="Bhutkar A."/>
            <person name="Blanco E."/>
            <person name="Bosak S.A."/>
            <person name="Bradley R.K."/>
            <person name="Brand A.D."/>
            <person name="Brent M.R."/>
            <person name="Brooks A.N."/>
            <person name="Brown R.H."/>
            <person name="Butlin R.K."/>
            <person name="Caggese C."/>
            <person name="Calvi B.R."/>
            <person name="Bernardo de Carvalho A."/>
            <person name="Caspi A."/>
            <person name="Castrezana S."/>
            <person name="Celniker S.E."/>
            <person name="Chang J.L."/>
            <person name="Chapple C."/>
            <person name="Chatterji S."/>
            <person name="Chinwalla A."/>
            <person name="Civetta A."/>
            <person name="Clifton S.W."/>
            <person name="Comeron J.M."/>
            <person name="Costello J.C."/>
            <person name="Coyne J.A."/>
            <person name="Daub J."/>
            <person name="David R.G."/>
            <person name="Delcher A.L."/>
            <person name="Delehaunty K."/>
            <person name="Do C.B."/>
            <person name="Ebling H."/>
            <person name="Edwards K."/>
            <person name="Eickbush T."/>
            <person name="Evans J.D."/>
            <person name="Filipski A."/>
            <person name="Findeiss S."/>
            <person name="Freyhult E."/>
            <person name="Fulton L."/>
            <person name="Fulton R."/>
            <person name="Garcia A.C."/>
            <person name="Gardiner A."/>
            <person name="Garfield D.A."/>
            <person name="Garvin B.E."/>
            <person name="Gibson G."/>
            <person name="Gilbert D."/>
            <person name="Gnerre S."/>
            <person name="Godfrey J."/>
            <person name="Good R."/>
            <person name="Gotea V."/>
            <person name="Gravely B."/>
            <person name="Greenberg A.J."/>
            <person name="Griffiths-Jones S."/>
            <person name="Gross S."/>
            <person name="Guigo R."/>
            <person name="Gustafson E.A."/>
            <person name="Haerty W."/>
            <person name="Hahn M.W."/>
            <person name="Halligan D.L."/>
            <person name="Halpern A.L."/>
            <person name="Halter G.M."/>
            <person name="Han M.V."/>
            <person name="Heger A."/>
            <person name="Hillier L."/>
            <person name="Hinrichs A.S."/>
            <person name="Holmes I."/>
            <person name="Hoskins R.A."/>
            <person name="Hubisz M.J."/>
            <person name="Hultmark D."/>
            <person name="Huntley M.A."/>
            <person name="Jaffe D.B."/>
            <person name="Jagadeeshan S."/>
            <person name="Jeck W.R."/>
            <person name="Johnson J."/>
            <person name="Jones C.D."/>
            <person name="Jordan W.C."/>
            <person name="Karpen G.H."/>
            <person name="Kataoka E."/>
            <person name="Keightley P.D."/>
            <person name="Kheradpour P."/>
            <person name="Kirkness E.F."/>
            <person name="Koerich L.B."/>
            <person name="Kristiansen K."/>
            <person name="Kudrna D."/>
            <person name="Kulathinal R.J."/>
            <person name="Kumar S."/>
            <person name="Kwok R."/>
            <person name="Lander E."/>
            <person name="Langley C.H."/>
            <person name="Lapoint R."/>
            <person name="Lazzaro B.P."/>
            <person name="Lee S.J."/>
            <person name="Levesque L."/>
            <person name="Li R."/>
            <person name="Lin C.F."/>
            <person name="Lin M.F."/>
            <person name="Lindblad-Toh K."/>
            <person name="Llopart A."/>
            <person name="Long M."/>
            <person name="Low L."/>
            <person name="Lozovsky E."/>
            <person name="Lu J."/>
            <person name="Luo M."/>
            <person name="Machado C.A."/>
            <person name="Makalowski W."/>
            <person name="Marzo M."/>
            <person name="Matsuda M."/>
            <person name="Matzkin L."/>
            <person name="McAllister B."/>
            <person name="McBride C.S."/>
            <person name="McKernan B."/>
            <person name="McKernan K."/>
            <person name="Mendez-Lago M."/>
            <person name="Minx P."/>
            <person name="Mollenhauer M.U."/>
            <person name="Montooth K."/>
            <person name="Mount S.M."/>
            <person name="Mu X."/>
            <person name="Myers E."/>
            <person name="Negre B."/>
            <person name="Newfeld S."/>
            <person name="Nielsen R."/>
            <person name="Noor M.A."/>
            <person name="O'Grady P."/>
            <person name="Pachter L."/>
            <person name="Papaceit M."/>
            <person name="Parisi M.J."/>
            <person name="Parisi M."/>
            <person name="Parts L."/>
            <person name="Pedersen J.S."/>
            <person name="Pesole G."/>
            <person name="Phillippy A.M."/>
            <person name="Ponting C.P."/>
            <person name="Pop M."/>
            <person name="Porcelli D."/>
            <person name="Powell J.R."/>
            <person name="Prohaska S."/>
            <person name="Pruitt K."/>
            <person name="Puig M."/>
            <person name="Quesneville H."/>
            <person name="Ram K.R."/>
            <person name="Rand D."/>
            <person name="Rasmussen M.D."/>
            <person name="Reed L.K."/>
            <person name="Reenan R."/>
            <person name="Reily A."/>
            <person name="Remington K.A."/>
            <person name="Rieger T.T."/>
            <person name="Ritchie M.G."/>
            <person name="Robin C."/>
            <person name="Rogers Y.H."/>
            <person name="Rohde C."/>
            <person name="Rozas J."/>
            <person name="Rubenfield M.J."/>
            <person name="Ruiz A."/>
            <person name="Russo S."/>
            <person name="Salzberg S.L."/>
            <person name="Sanchez-Gracia A."/>
            <person name="Saranga D.J."/>
            <person name="Sato H."/>
            <person name="Schaeffer S.W."/>
            <person name="Schatz M.C."/>
            <person name="Schlenke T."/>
            <person name="Schwartz R."/>
            <person name="Segarra C."/>
            <person name="Singh R.S."/>
            <person name="Sirot L."/>
            <person name="Sirota M."/>
            <person name="Sisneros N.B."/>
            <person name="Smith C.D."/>
            <person name="Smith T.F."/>
            <person name="Spieth J."/>
            <person name="Stage D.E."/>
            <person name="Stark A."/>
            <person name="Stephan W."/>
            <person name="Strausberg R.L."/>
            <person name="Strempel S."/>
            <person name="Sturgill D."/>
            <person name="Sutton G."/>
            <person name="Sutton G.G."/>
            <person name="Tao W."/>
            <person name="Teichmann S."/>
            <person name="Tobari Y.N."/>
            <person name="Tomimura Y."/>
            <person name="Tsolas J.M."/>
            <person name="Valente V.L."/>
            <person name="Venter E."/>
            <person name="Venter J.C."/>
            <person name="Vicario S."/>
            <person name="Vieira F.G."/>
            <person name="Vilella A.J."/>
            <person name="Villasante A."/>
            <person name="Walenz B."/>
            <person name="Wang J."/>
            <person name="Wasserman M."/>
            <person name="Watts T."/>
            <person name="Wilson D."/>
            <person name="Wilson R.K."/>
            <person name="Wing R.A."/>
            <person name="Wolfner M.F."/>
            <person name="Wong A."/>
            <person name="Wong G.K."/>
            <person name="Wu C.I."/>
            <person name="Wu G."/>
            <person name="Yamamoto D."/>
            <person name="Yang H.P."/>
            <person name="Yang S.P."/>
            <person name="Yorke J.A."/>
            <person name="Yoshida K."/>
            <person name="Zdobnov E."/>
            <person name="Zhang P."/>
            <person name="Zhang Y."/>
            <person name="Zimin A.V."/>
            <person name="Baldwin J."/>
            <person name="Abdouelleil A."/>
            <person name="Abdulkadir J."/>
            <person name="Abebe A."/>
            <person name="Abera B."/>
            <person name="Abreu J."/>
            <person name="Acer S.C."/>
            <person name="Aftuck L."/>
            <person name="Alexander A."/>
            <person name="An P."/>
            <person name="Anderson E."/>
            <person name="Anderson S."/>
            <person name="Arachi H."/>
            <person name="Azer M."/>
            <person name="Bachantsang P."/>
            <person name="Barry A."/>
            <person name="Bayul T."/>
            <person name="Berlin A."/>
            <person name="Bessette D."/>
            <person name="Bloom T."/>
            <person name="Blye J."/>
            <person name="Boguslavskiy L."/>
            <person name="Bonnet C."/>
            <person name="Boukhgalter B."/>
            <person name="Bourzgui I."/>
            <person name="Brown A."/>
            <person name="Cahill P."/>
            <person name="Channer S."/>
            <person name="Cheshatsang Y."/>
            <person name="Chuda L."/>
            <person name="Citroen M."/>
            <person name="Collymore A."/>
            <person name="Cooke P."/>
            <person name="Costello M."/>
            <person name="D'Aco K."/>
            <person name="Daza R."/>
            <person name="De Haan G."/>
            <person name="DeGray S."/>
            <person name="DeMaso C."/>
            <person name="Dhargay N."/>
            <person name="Dooley K."/>
            <person name="Dooley E."/>
            <person name="Doricent M."/>
            <person name="Dorje P."/>
            <person name="Dorjee K."/>
            <person name="Dupes A."/>
            <person name="Elong R."/>
            <person name="Falk J."/>
            <person name="Farina A."/>
            <person name="Faro S."/>
            <person name="Ferguson D."/>
            <person name="Fisher S."/>
            <person name="Foley C.D."/>
            <person name="Franke A."/>
            <person name="Friedrich D."/>
            <person name="Gadbois L."/>
            <person name="Gearin G."/>
            <person name="Gearin C.R."/>
            <person name="Giannoukos G."/>
            <person name="Goode T."/>
            <person name="Graham J."/>
            <person name="Grandbois E."/>
            <person name="Grewal S."/>
            <person name="Gyaltsen K."/>
            <person name="Hafez N."/>
            <person name="Hagos B."/>
            <person name="Hall J."/>
            <person name="Henson C."/>
            <person name="Hollinger A."/>
            <person name="Honan T."/>
            <person name="Huard M.D."/>
            <person name="Hughes L."/>
            <person name="Hurhula B."/>
            <person name="Husby M.E."/>
            <person name="Kamat A."/>
            <person name="Kanga B."/>
            <person name="Kashin S."/>
            <person name="Khazanovich D."/>
            <person name="Kisner P."/>
            <person name="Lance K."/>
            <person name="Lara M."/>
            <person name="Lee W."/>
            <person name="Lennon N."/>
            <person name="Letendre F."/>
            <person name="LeVine R."/>
            <person name="Lipovsky A."/>
            <person name="Liu X."/>
            <person name="Liu J."/>
            <person name="Liu S."/>
            <person name="Lokyitsang T."/>
            <person name="Lokyitsang Y."/>
            <person name="Lubonja R."/>
            <person name="Lui A."/>
            <person name="MacDonald P."/>
            <person name="Magnisalis V."/>
            <person name="Maru K."/>
            <person name="Matthews C."/>
            <person name="McCusker W."/>
            <person name="McDonough S."/>
            <person name="Mehta T."/>
            <person name="Meldrim J."/>
            <person name="Meneus L."/>
            <person name="Mihai O."/>
            <person name="Mihalev A."/>
            <person name="Mihova T."/>
            <person name="Mittelman R."/>
            <person name="Mlenga V."/>
            <person name="Montmayeur A."/>
            <person name="Mulrain L."/>
            <person name="Navidi A."/>
            <person name="Naylor J."/>
            <person name="Negash T."/>
            <person name="Nguyen T."/>
            <person name="Nguyen N."/>
            <person name="Nicol R."/>
            <person name="Norbu C."/>
            <person name="Norbu N."/>
            <person name="Novod N."/>
            <person name="O'Neill B."/>
            <person name="Osman S."/>
            <person name="Markiewicz E."/>
            <person name="Oyono O.L."/>
            <person name="Patti C."/>
            <person name="Phunkhang P."/>
            <person name="Pierre F."/>
            <person name="Priest M."/>
            <person name="Raghuraman S."/>
            <person name="Rege F."/>
            <person name="Reyes R."/>
            <person name="Rise C."/>
            <person name="Rogov P."/>
            <person name="Ross K."/>
            <person name="Ryan E."/>
            <person name="Settipalli S."/>
            <person name="Shea T."/>
            <person name="Sherpa N."/>
            <person name="Shi L."/>
            <person name="Shih D."/>
            <person name="Sparrow T."/>
            <person name="Spaulding J."/>
            <person name="Stalker J."/>
            <person name="Stange-Thomann N."/>
            <person name="Stavropoulos S."/>
            <person name="Stone C."/>
            <person name="Strader C."/>
            <person name="Tesfaye S."/>
            <person name="Thomson T."/>
            <person name="Thoulutsang Y."/>
            <person name="Thoulutsang D."/>
            <person name="Topham K."/>
            <person name="Topping I."/>
            <person name="Tsamla T."/>
            <person name="Vassiliev H."/>
            <person name="Vo A."/>
            <person name="Wangchuk T."/>
            <person name="Wangdi T."/>
            <person name="Weiand M."/>
            <person name="Wilkinson J."/>
            <person name="Wilson A."/>
            <person name="Yadav S."/>
            <person name="Young G."/>
            <person name="Yu Q."/>
            <person name="Zembek L."/>
            <person name="Zhong D."/>
            <person name="Zimmer A."/>
            <person name="Zwirko Z."/>
            <person name="Jaffe D.B."/>
            <person name="Alvarez P."/>
            <person name="Brockman W."/>
            <person name="Butler J."/>
            <person name="Chin C."/>
            <person name="Gnerre S."/>
            <person name="Grabherr M."/>
            <person name="Kleber M."/>
            <person name="Mauceli E."/>
            <person name="MacCallum I."/>
        </authorList>
    </citation>
    <scope>NUCLEOTIDE SEQUENCE [LARGE SCALE GENOMIC DNA]</scope>
    <source>
        <strain evidence="4">Tucson 15010-1051.87</strain>
    </source>
</reference>
<dbReference type="STRING" id="7244.A0A0Q9WVJ6"/>
<proteinExistence type="predicted"/>
<dbReference type="GO" id="GO:0007095">
    <property type="term" value="P:mitotic G2 DNA damage checkpoint signaling"/>
    <property type="evidence" value="ECO:0007669"/>
    <property type="project" value="TreeGrafter"/>
</dbReference>
<dbReference type="InterPro" id="IPR049472">
    <property type="entry name" value="MRNIP_N"/>
</dbReference>
<evidence type="ECO:0000313" key="4">
    <source>
        <dbReference type="Proteomes" id="UP000008792"/>
    </source>
</evidence>
<accession>A0A0Q9WVJ6</accession>
<feature type="compositionally biased region" description="Basic residues" evidence="1">
    <location>
        <begin position="132"/>
        <end position="143"/>
    </location>
</feature>
<keyword evidence="4" id="KW-1185">Reference proteome</keyword>
<name>A0A0Q9WVJ6_DROVI</name>
<gene>
    <name evidence="3" type="primary">Dvir\GJ26193</name>
    <name evidence="3" type="ORF">Dvir_GJ26193</name>
</gene>
<dbReference type="GO" id="GO:0005634">
    <property type="term" value="C:nucleus"/>
    <property type="evidence" value="ECO:0007669"/>
    <property type="project" value="TreeGrafter"/>
</dbReference>
<feature type="domain" description="MRN complex-interacting protein N-terminal" evidence="2">
    <location>
        <begin position="7"/>
        <end position="81"/>
    </location>
</feature>
<dbReference type="PANTHER" id="PTHR15863">
    <property type="entry name" value="MRN COMPLEX-INTERACTING PROTEIN"/>
    <property type="match status" value="1"/>
</dbReference>
<dbReference type="EMBL" id="CH940647">
    <property type="protein sequence ID" value="KRF84958.1"/>
    <property type="molecule type" value="Genomic_DNA"/>
</dbReference>
<dbReference type="GO" id="GO:0003682">
    <property type="term" value="F:chromatin binding"/>
    <property type="evidence" value="ECO:0007669"/>
    <property type="project" value="TreeGrafter"/>
</dbReference>
<dbReference type="Pfam" id="PF15749">
    <property type="entry name" value="MRNIP"/>
    <property type="match status" value="1"/>
</dbReference>
<dbReference type="AlphaFoldDB" id="A0A0Q9WVJ6"/>
<organism evidence="3 4">
    <name type="scientific">Drosophila virilis</name>
    <name type="common">Fruit fly</name>
    <dbReference type="NCBI Taxonomy" id="7244"/>
    <lineage>
        <taxon>Eukaryota</taxon>
        <taxon>Metazoa</taxon>
        <taxon>Ecdysozoa</taxon>
        <taxon>Arthropoda</taxon>
        <taxon>Hexapoda</taxon>
        <taxon>Insecta</taxon>
        <taxon>Pterygota</taxon>
        <taxon>Neoptera</taxon>
        <taxon>Endopterygota</taxon>
        <taxon>Diptera</taxon>
        <taxon>Brachycera</taxon>
        <taxon>Muscomorpha</taxon>
        <taxon>Ephydroidea</taxon>
        <taxon>Drosophilidae</taxon>
        <taxon>Drosophila</taxon>
    </lineage>
</organism>
<dbReference type="InParanoid" id="A0A0Q9WVJ6"/>